<reference evidence="3" key="1">
    <citation type="journal article" date="2006" name="Science">
        <title>Ancient noncoding elements conserved in the human genome.</title>
        <authorList>
            <person name="Venkatesh B."/>
            <person name="Kirkness E.F."/>
            <person name="Loh Y.H."/>
            <person name="Halpern A.L."/>
            <person name="Lee A.P."/>
            <person name="Johnson J."/>
            <person name="Dandona N."/>
            <person name="Viswanathan L.D."/>
            <person name="Tay A."/>
            <person name="Venter J.C."/>
            <person name="Strausberg R.L."/>
            <person name="Brenner S."/>
        </authorList>
    </citation>
    <scope>NUCLEOTIDE SEQUENCE [LARGE SCALE GENOMIC DNA]</scope>
</reference>
<accession>A0A4W3JN36</accession>
<dbReference type="Proteomes" id="UP000314986">
    <property type="component" value="Unassembled WGS sequence"/>
</dbReference>
<name>A0A4W3JN36_CALMI</name>
<reference evidence="3" key="3">
    <citation type="journal article" date="2014" name="Nature">
        <title>Elephant shark genome provides unique insights into gnathostome evolution.</title>
        <authorList>
            <consortium name="International Elephant Shark Genome Sequencing Consortium"/>
            <person name="Venkatesh B."/>
            <person name="Lee A.P."/>
            <person name="Ravi V."/>
            <person name="Maurya A.K."/>
            <person name="Lian M.M."/>
            <person name="Swann J.B."/>
            <person name="Ohta Y."/>
            <person name="Flajnik M.F."/>
            <person name="Sutoh Y."/>
            <person name="Kasahara M."/>
            <person name="Hoon S."/>
            <person name="Gangu V."/>
            <person name="Roy S.W."/>
            <person name="Irimia M."/>
            <person name="Korzh V."/>
            <person name="Kondrychyn I."/>
            <person name="Lim Z.W."/>
            <person name="Tay B.H."/>
            <person name="Tohari S."/>
            <person name="Kong K.W."/>
            <person name="Ho S."/>
            <person name="Lorente-Galdos B."/>
            <person name="Quilez J."/>
            <person name="Marques-Bonet T."/>
            <person name="Raney B.J."/>
            <person name="Ingham P.W."/>
            <person name="Tay A."/>
            <person name="Hillier L.W."/>
            <person name="Minx P."/>
            <person name="Boehm T."/>
            <person name="Wilson R.K."/>
            <person name="Brenner S."/>
            <person name="Warren W.C."/>
        </authorList>
    </citation>
    <scope>NUCLEOTIDE SEQUENCE [LARGE SCALE GENOMIC DNA]</scope>
</reference>
<protein>
    <recommendedName>
        <fullName evidence="1">PELP1 middle domain-containing protein</fullName>
    </recommendedName>
</protein>
<reference evidence="2" key="5">
    <citation type="submission" date="2025-09" db="UniProtKB">
        <authorList>
            <consortium name="Ensembl"/>
        </authorList>
    </citation>
    <scope>IDENTIFICATION</scope>
</reference>
<feature type="domain" description="PELP1 middle" evidence="1">
    <location>
        <begin position="70"/>
        <end position="123"/>
    </location>
</feature>
<dbReference type="Pfam" id="PF08166">
    <property type="entry name" value="PELP1_HEAT"/>
    <property type="match status" value="1"/>
</dbReference>
<dbReference type="PANTHER" id="PTHR34105:SF1">
    <property type="entry name" value="PROLINE-, GLUTAMIC ACID- AND LEUCINE-RICH PROTEIN 1"/>
    <property type="match status" value="1"/>
</dbReference>
<evidence type="ECO:0000313" key="3">
    <source>
        <dbReference type="Proteomes" id="UP000314986"/>
    </source>
</evidence>
<dbReference type="PANTHER" id="PTHR34105">
    <property type="entry name" value="PROLINE-, GLUTAMIC ACID- AND LEUCINE-RICH PROTEIN 1"/>
    <property type="match status" value="1"/>
</dbReference>
<dbReference type="AlphaFoldDB" id="A0A4W3JN36"/>
<dbReference type="GO" id="GO:0006364">
    <property type="term" value="P:rRNA processing"/>
    <property type="evidence" value="ECO:0007669"/>
    <property type="project" value="TreeGrafter"/>
</dbReference>
<dbReference type="GO" id="GO:0005634">
    <property type="term" value="C:nucleus"/>
    <property type="evidence" value="ECO:0007669"/>
    <property type="project" value="TreeGrafter"/>
</dbReference>
<keyword evidence="3" id="KW-1185">Reference proteome</keyword>
<dbReference type="GeneTree" id="ENSGT00940000169651"/>
<proteinExistence type="predicted"/>
<organism evidence="2 3">
    <name type="scientific">Callorhinchus milii</name>
    <name type="common">Ghost shark</name>
    <dbReference type="NCBI Taxonomy" id="7868"/>
    <lineage>
        <taxon>Eukaryota</taxon>
        <taxon>Metazoa</taxon>
        <taxon>Chordata</taxon>
        <taxon>Craniata</taxon>
        <taxon>Vertebrata</taxon>
        <taxon>Chondrichthyes</taxon>
        <taxon>Holocephali</taxon>
        <taxon>Chimaeriformes</taxon>
        <taxon>Callorhinchidae</taxon>
        <taxon>Callorhinchus</taxon>
    </lineage>
</organism>
<dbReference type="Ensembl" id="ENSCMIT00000041231.1">
    <property type="protein sequence ID" value="ENSCMIP00000040656.1"/>
    <property type="gene ID" value="ENSCMIG00000016942.1"/>
</dbReference>
<sequence length="281" mass="30617">MSCLGEGAVKVLVLPSLHTDALDILSALITTCGKRLLRFADVICRLFPQVLTAWATPRGSTPPGQERGHSGVRVTVYTVMETWLKVAGVASGVLQGAAHHPDILLSHLLSDVTPPSHTLQVRAKPAAEVQTGSYGKPYGKRARLGEVTDTSPVRGHHKQDLTANSDVCLAALRVLSRAVLACGSLLKEETHKKLQEMVLSLLMGLGRRSGEPSPYLRAQCRLELHRLLLFLLLVPNPHRPPPLHCAINTFSLGQQDSSTEVRHTHAHNYTHTHTPLHTHTP</sequence>
<evidence type="ECO:0000259" key="1">
    <source>
        <dbReference type="Pfam" id="PF08166"/>
    </source>
</evidence>
<reference evidence="2" key="4">
    <citation type="submission" date="2025-08" db="UniProtKB">
        <authorList>
            <consortium name="Ensembl"/>
        </authorList>
    </citation>
    <scope>IDENTIFICATION</scope>
</reference>
<reference evidence="3" key="2">
    <citation type="journal article" date="2007" name="PLoS Biol.">
        <title>Survey sequencing and comparative analysis of the elephant shark (Callorhinchus milii) genome.</title>
        <authorList>
            <person name="Venkatesh B."/>
            <person name="Kirkness E.F."/>
            <person name="Loh Y.H."/>
            <person name="Halpern A.L."/>
            <person name="Lee A.P."/>
            <person name="Johnson J."/>
            <person name="Dandona N."/>
            <person name="Viswanathan L.D."/>
            <person name="Tay A."/>
            <person name="Venter J.C."/>
            <person name="Strausberg R.L."/>
            <person name="Brenner S."/>
        </authorList>
    </citation>
    <scope>NUCLEOTIDE SEQUENCE [LARGE SCALE GENOMIC DNA]</scope>
</reference>
<evidence type="ECO:0000313" key="2">
    <source>
        <dbReference type="Ensembl" id="ENSCMIP00000040656.1"/>
    </source>
</evidence>
<dbReference type="InterPro" id="IPR012980">
    <property type="entry name" value="PELP1_middle"/>
</dbReference>